<evidence type="ECO:0000259" key="16">
    <source>
        <dbReference type="Pfam" id="PF07715"/>
    </source>
</evidence>
<dbReference type="SUPFAM" id="SSF56935">
    <property type="entry name" value="Porins"/>
    <property type="match status" value="1"/>
</dbReference>
<keyword evidence="8 12" id="KW-0798">TonB box</keyword>
<keyword evidence="4" id="KW-0410">Iron transport</keyword>
<keyword evidence="10 11" id="KW-0998">Cell outer membrane</keyword>
<evidence type="ECO:0000256" key="9">
    <source>
        <dbReference type="ARBA" id="ARBA00023136"/>
    </source>
</evidence>
<comment type="subcellular location">
    <subcellularLocation>
        <location evidence="1 11">Cell outer membrane</location>
        <topology evidence="1 11">Multi-pass membrane protein</topology>
    </subcellularLocation>
</comment>
<evidence type="ECO:0000256" key="1">
    <source>
        <dbReference type="ARBA" id="ARBA00004571"/>
    </source>
</evidence>
<evidence type="ECO:0000256" key="8">
    <source>
        <dbReference type="ARBA" id="ARBA00023077"/>
    </source>
</evidence>
<feature type="domain" description="TonB-dependent receptor plug" evidence="16">
    <location>
        <begin position="56"/>
        <end position="163"/>
    </location>
</feature>
<sequence>MPFKSNVLYAALLATASISLSSQAQESKKTNEEAQSQDAKRLKAVVVTAQKREQSVQSVPLAIAVIGGDQVLERGLSSSNDVQRLAPGLSGQQSGFSRPRWFIRGIGSNDPNLTTESPLGVYNDEVFTALTSLQSFPIFDLERVEVLRGPQGTLWGKNTTAGAVNYISRRPDFATSGYVRASLGDWGAKAIQGGLGGAINEHTAGRIAFYHNSYDGYARNLATGNDGPSFEENALRVQWLTNVTDTFNALVKVHLHKREPGGGYSYQVHSEPGGADRFGFTPAYGTNPKAGDDYYAGESEDITNTEGALVKLNWALGGATLTSISSYDESEGHSKSFSGHPPTYTGTRDTTSGRGEDYSRQASQEVRLVSPQDGPLTWIGGLHFFRYSFVQDSASATFAPSTRSNYSRTWRGQDAESYAVFGSVKYEFTDSFRLNAGLRWTDEDKDITIHTVRTPTGATTFNNVSSWWNTAALNTAFNYDEAVSAADSWNEVTGDITPEWQINRDALAYFRYARGYRSGGFGASIPTLNSAQIAAGVVPYIPVVEPEYLDAYELGLKSTWLDGTLNVNSAVFYYDHKDIQLNVQAPNPLNLINPPSGSFSQNASQGEIKGLELEAHWVPTANLQLRAAYSLVDARYVDFYPLLSVSGVTQTVDRSGNRYFRTPKHQFSVDAQYRIPTDSAGTYILSTDWVYRSHQYYDAARQGAAQGEVARALDGNVYQREWQEQGAYWIGNARAAYLTRDERIEYFIEVQNAADENYVVNATAASPSYPVSLGTPRFVQVGVITRF</sequence>
<dbReference type="Pfam" id="PF00593">
    <property type="entry name" value="TonB_dep_Rec_b-barrel"/>
    <property type="match status" value="1"/>
</dbReference>
<evidence type="ECO:0000256" key="5">
    <source>
        <dbReference type="ARBA" id="ARBA00022692"/>
    </source>
</evidence>
<gene>
    <name evidence="17" type="ordered locus">CJA_2287</name>
</gene>
<organism evidence="17 18">
    <name type="scientific">Cellvibrio japonicus (strain Ueda107)</name>
    <name type="common">Pseudomonas fluorescens subsp. cellulosa</name>
    <dbReference type="NCBI Taxonomy" id="498211"/>
    <lineage>
        <taxon>Bacteria</taxon>
        <taxon>Pseudomonadati</taxon>
        <taxon>Pseudomonadota</taxon>
        <taxon>Gammaproteobacteria</taxon>
        <taxon>Cellvibrionales</taxon>
        <taxon>Cellvibrionaceae</taxon>
        <taxon>Cellvibrio</taxon>
    </lineage>
</organism>
<name>B3PJS7_CELJU</name>
<evidence type="ECO:0000256" key="7">
    <source>
        <dbReference type="ARBA" id="ARBA00023065"/>
    </source>
</evidence>
<evidence type="ECO:0000256" key="14">
    <source>
        <dbReference type="SAM" id="SignalP"/>
    </source>
</evidence>
<proteinExistence type="inferred from homology"/>
<dbReference type="OrthoDB" id="7051185at2"/>
<evidence type="ECO:0000256" key="3">
    <source>
        <dbReference type="ARBA" id="ARBA00022452"/>
    </source>
</evidence>
<reference evidence="17 18" key="1">
    <citation type="journal article" date="2008" name="J. Bacteriol.">
        <title>Insights into plant cell wall degradation from the genome sequence of the soil bacterium Cellvibrio japonicus.</title>
        <authorList>
            <person name="Deboy R.T."/>
            <person name="Mongodin E.F."/>
            <person name="Fouts D.E."/>
            <person name="Tailford L.E."/>
            <person name="Khouri H."/>
            <person name="Emerson J.B."/>
            <person name="Mohamoud Y."/>
            <person name="Watkins K."/>
            <person name="Henrissat B."/>
            <person name="Gilbert H.J."/>
            <person name="Nelson K.E."/>
        </authorList>
    </citation>
    <scope>NUCLEOTIDE SEQUENCE [LARGE SCALE GENOMIC DNA]</scope>
    <source>
        <strain evidence="17 18">Ueda107</strain>
    </source>
</reference>
<dbReference type="Pfam" id="PF07715">
    <property type="entry name" value="Plug"/>
    <property type="match status" value="1"/>
</dbReference>
<feature type="signal peptide" evidence="14">
    <location>
        <begin position="1"/>
        <end position="24"/>
    </location>
</feature>
<accession>B3PJS7</accession>
<keyword evidence="2 11" id="KW-0813">Transport</keyword>
<dbReference type="AlphaFoldDB" id="B3PJS7"/>
<dbReference type="InterPro" id="IPR039426">
    <property type="entry name" value="TonB-dep_rcpt-like"/>
</dbReference>
<evidence type="ECO:0000259" key="15">
    <source>
        <dbReference type="Pfam" id="PF00593"/>
    </source>
</evidence>
<protein>
    <submittedName>
        <fullName evidence="17">Putative tonB-dependent receptor protein (Outer membrane salicin receptor)</fullName>
    </submittedName>
</protein>
<dbReference type="PANTHER" id="PTHR32552:SF81">
    <property type="entry name" value="TONB-DEPENDENT OUTER MEMBRANE RECEPTOR"/>
    <property type="match status" value="1"/>
</dbReference>
<keyword evidence="7" id="KW-0406">Ion transport</keyword>
<evidence type="ECO:0000256" key="12">
    <source>
        <dbReference type="RuleBase" id="RU003357"/>
    </source>
</evidence>
<evidence type="ECO:0000313" key="17">
    <source>
        <dbReference type="EMBL" id="ACE82736.1"/>
    </source>
</evidence>
<evidence type="ECO:0000256" key="4">
    <source>
        <dbReference type="ARBA" id="ARBA00022496"/>
    </source>
</evidence>
<dbReference type="KEGG" id="cja:CJA_2287"/>
<dbReference type="PROSITE" id="PS52016">
    <property type="entry name" value="TONB_DEPENDENT_REC_3"/>
    <property type="match status" value="1"/>
</dbReference>
<keyword evidence="9 11" id="KW-0472">Membrane</keyword>
<keyword evidence="6" id="KW-0408">Iron</keyword>
<dbReference type="GO" id="GO:0006826">
    <property type="term" value="P:iron ion transport"/>
    <property type="evidence" value="ECO:0007669"/>
    <property type="project" value="UniProtKB-KW"/>
</dbReference>
<dbReference type="Proteomes" id="UP000001036">
    <property type="component" value="Chromosome"/>
</dbReference>
<dbReference type="HOGENOM" id="CLU_008287_15_0_6"/>
<comment type="similarity">
    <text evidence="11 12">Belongs to the TonB-dependent receptor family.</text>
</comment>
<keyword evidence="18" id="KW-1185">Reference proteome</keyword>
<evidence type="ECO:0000256" key="2">
    <source>
        <dbReference type="ARBA" id="ARBA00022448"/>
    </source>
</evidence>
<evidence type="ECO:0000256" key="13">
    <source>
        <dbReference type="SAM" id="MobiDB-lite"/>
    </source>
</evidence>
<dbReference type="Gene3D" id="2.40.170.20">
    <property type="entry name" value="TonB-dependent receptor, beta-barrel domain"/>
    <property type="match status" value="1"/>
</dbReference>
<dbReference type="GO" id="GO:0009279">
    <property type="term" value="C:cell outer membrane"/>
    <property type="evidence" value="ECO:0007669"/>
    <property type="project" value="UniProtKB-SubCell"/>
</dbReference>
<dbReference type="InterPro" id="IPR012910">
    <property type="entry name" value="Plug_dom"/>
</dbReference>
<dbReference type="InterPro" id="IPR036942">
    <property type="entry name" value="Beta-barrel_TonB_sf"/>
</dbReference>
<dbReference type="STRING" id="498211.CJA_2287"/>
<keyword evidence="3 11" id="KW-1134">Transmembrane beta strand</keyword>
<feature type="region of interest" description="Disordered" evidence="13">
    <location>
        <begin position="330"/>
        <end position="367"/>
    </location>
</feature>
<feature type="compositionally biased region" description="Polar residues" evidence="13">
    <location>
        <begin position="344"/>
        <end position="353"/>
    </location>
</feature>
<dbReference type="InterPro" id="IPR000531">
    <property type="entry name" value="Beta-barrel_TonB"/>
</dbReference>
<evidence type="ECO:0000256" key="11">
    <source>
        <dbReference type="PROSITE-ProRule" id="PRU01360"/>
    </source>
</evidence>
<dbReference type="EMBL" id="CP000934">
    <property type="protein sequence ID" value="ACE82736.1"/>
    <property type="molecule type" value="Genomic_DNA"/>
</dbReference>
<feature type="chain" id="PRO_5002794168" evidence="14">
    <location>
        <begin position="25"/>
        <end position="787"/>
    </location>
</feature>
<dbReference type="eggNOG" id="COG4773">
    <property type="taxonomic scope" value="Bacteria"/>
</dbReference>
<evidence type="ECO:0000313" key="18">
    <source>
        <dbReference type="Proteomes" id="UP000001036"/>
    </source>
</evidence>
<keyword evidence="14" id="KW-0732">Signal</keyword>
<evidence type="ECO:0000256" key="6">
    <source>
        <dbReference type="ARBA" id="ARBA00023004"/>
    </source>
</evidence>
<keyword evidence="5 11" id="KW-0812">Transmembrane</keyword>
<dbReference type="RefSeq" id="WP_012487887.1">
    <property type="nucleotide sequence ID" value="NC_010995.1"/>
</dbReference>
<dbReference type="PANTHER" id="PTHR32552">
    <property type="entry name" value="FERRICHROME IRON RECEPTOR-RELATED"/>
    <property type="match status" value="1"/>
</dbReference>
<evidence type="ECO:0000256" key="10">
    <source>
        <dbReference type="ARBA" id="ARBA00023237"/>
    </source>
</evidence>
<feature type="domain" description="TonB-dependent receptor-like beta-barrel" evidence="15">
    <location>
        <begin position="274"/>
        <end position="752"/>
    </location>
</feature>
<keyword evidence="17" id="KW-0675">Receptor</keyword>